<sequence>MNLLTSLRPSPPLPTKQHYGLHRLPPAMRPKLRLGLSLINNLPLFSQHFSPLSPLFLSPVPLTWGYICRLLFNRMPSMSDDSGVQFVTSRPRKRPHHEIARATPPQFPGGESSSSRTLPPPSPPRRRYPGDGFDFRRPISSATPNAEDVIDLTLDSDPPEPNATQDVRNTHQDHSTQTSQSRVPEVVDLEEDYEDLTQDEPPSSPEVQFIAATARPSRPPPPSTIPEWAPQLFRIFNMSQSRFPARHRILRPQDVDVSYIGEHPAGAIDLTFNFDMRRPDMRRPERPPANAYKPPSPPPDGFTRTLEEDDVVVCPNCDGELGVGDEIRQQIWVAKQCGHVYCGRCAHHRSKAKSKKSSATKPFSVCQVPECGKPVSSHKAMLQIYL</sequence>
<evidence type="ECO:0000313" key="2">
    <source>
        <dbReference type="EMBL" id="PYI17633.1"/>
    </source>
</evidence>
<dbReference type="OMA" id="KPFSKCQ"/>
<feature type="region of interest" description="Disordered" evidence="1">
    <location>
        <begin position="283"/>
        <end position="302"/>
    </location>
</feature>
<gene>
    <name evidence="2" type="ORF">BO99DRAFT_363913</name>
</gene>
<dbReference type="STRING" id="1450538.A0A2V5H9D6"/>
<dbReference type="GO" id="GO:0033768">
    <property type="term" value="C:SUMO-targeted ubiquitin ligase complex"/>
    <property type="evidence" value="ECO:0007669"/>
    <property type="project" value="TreeGrafter"/>
</dbReference>
<evidence type="ECO:0000313" key="3">
    <source>
        <dbReference type="Proteomes" id="UP000249829"/>
    </source>
</evidence>
<dbReference type="GO" id="GO:0004842">
    <property type="term" value="F:ubiquitin-protein transferase activity"/>
    <property type="evidence" value="ECO:0007669"/>
    <property type="project" value="TreeGrafter"/>
</dbReference>
<proteinExistence type="predicted"/>
<dbReference type="PANTHER" id="PTHR28042">
    <property type="entry name" value="E3 UBIQUITIN-PROTEIN LIGASE COMPLEX SLX5-SLX8 SUBUNIT SLX5"/>
    <property type="match status" value="1"/>
</dbReference>
<feature type="region of interest" description="Disordered" evidence="1">
    <location>
        <begin position="80"/>
        <end position="186"/>
    </location>
</feature>
<dbReference type="Proteomes" id="UP000249829">
    <property type="component" value="Unassembled WGS sequence"/>
</dbReference>
<keyword evidence="3" id="KW-1185">Reference proteome</keyword>
<protein>
    <recommendedName>
        <fullName evidence="4">RING finger domain protein</fullName>
    </recommendedName>
</protein>
<name>A0A2V5H9D6_ASPV1</name>
<organism evidence="2 3">
    <name type="scientific">Aspergillus violaceofuscus (strain CBS 115571)</name>
    <dbReference type="NCBI Taxonomy" id="1450538"/>
    <lineage>
        <taxon>Eukaryota</taxon>
        <taxon>Fungi</taxon>
        <taxon>Dikarya</taxon>
        <taxon>Ascomycota</taxon>
        <taxon>Pezizomycotina</taxon>
        <taxon>Eurotiomycetes</taxon>
        <taxon>Eurotiomycetidae</taxon>
        <taxon>Eurotiales</taxon>
        <taxon>Aspergillaceae</taxon>
        <taxon>Aspergillus</taxon>
    </lineage>
</organism>
<reference evidence="2 3" key="1">
    <citation type="submission" date="2018-02" db="EMBL/GenBank/DDBJ databases">
        <title>The genomes of Aspergillus section Nigri reveals drivers in fungal speciation.</title>
        <authorList>
            <consortium name="DOE Joint Genome Institute"/>
            <person name="Vesth T.C."/>
            <person name="Nybo J."/>
            <person name="Theobald S."/>
            <person name="Brandl J."/>
            <person name="Frisvad J.C."/>
            <person name="Nielsen K.F."/>
            <person name="Lyhne E.K."/>
            <person name="Kogle M.E."/>
            <person name="Kuo A."/>
            <person name="Riley R."/>
            <person name="Clum A."/>
            <person name="Nolan M."/>
            <person name="Lipzen A."/>
            <person name="Salamov A."/>
            <person name="Henrissat B."/>
            <person name="Wiebenga A."/>
            <person name="De vries R.P."/>
            <person name="Grigoriev I.V."/>
            <person name="Mortensen U.H."/>
            <person name="Andersen M.R."/>
            <person name="Baker S.E."/>
        </authorList>
    </citation>
    <scope>NUCLEOTIDE SEQUENCE [LARGE SCALE GENOMIC DNA]</scope>
    <source>
        <strain evidence="2 3">CBS 115571</strain>
    </source>
</reference>
<evidence type="ECO:0008006" key="4">
    <source>
        <dbReference type="Google" id="ProtNLM"/>
    </source>
</evidence>
<dbReference type="PANTHER" id="PTHR28042:SF1">
    <property type="entry name" value="E3 UBIQUITIN-PROTEIN LIGASE COMPLEX SLX5-SLX8 SUBUNIT SLX5"/>
    <property type="match status" value="1"/>
</dbReference>
<evidence type="ECO:0000256" key="1">
    <source>
        <dbReference type="SAM" id="MobiDB-lite"/>
    </source>
</evidence>
<dbReference type="InterPro" id="IPR038886">
    <property type="entry name" value="E3_SLX5/Rfp1"/>
</dbReference>
<dbReference type="AlphaFoldDB" id="A0A2V5H9D6"/>
<dbReference type="EMBL" id="KZ825154">
    <property type="protein sequence ID" value="PYI17633.1"/>
    <property type="molecule type" value="Genomic_DNA"/>
</dbReference>
<accession>A0A2V5H9D6</accession>